<dbReference type="GO" id="GO:0008757">
    <property type="term" value="F:S-adenosylmethionine-dependent methyltransferase activity"/>
    <property type="evidence" value="ECO:0007669"/>
    <property type="project" value="InterPro"/>
</dbReference>
<proteinExistence type="predicted"/>
<dbReference type="InterPro" id="IPR013216">
    <property type="entry name" value="Methyltransf_11"/>
</dbReference>
<organism evidence="3 4">
    <name type="scientific">Ectothiorhodospira haloalkaliphila</name>
    <dbReference type="NCBI Taxonomy" id="421628"/>
    <lineage>
        <taxon>Bacteria</taxon>
        <taxon>Pseudomonadati</taxon>
        <taxon>Pseudomonadota</taxon>
        <taxon>Gammaproteobacteria</taxon>
        <taxon>Chromatiales</taxon>
        <taxon>Ectothiorhodospiraceae</taxon>
        <taxon>Ectothiorhodospira</taxon>
    </lineage>
</organism>
<dbReference type="EMBL" id="CP007268">
    <property type="protein sequence ID" value="AHK78751.1"/>
    <property type="molecule type" value="Genomic_DNA"/>
</dbReference>
<evidence type="ECO:0000313" key="4">
    <source>
        <dbReference type="Proteomes" id="UP000019442"/>
    </source>
</evidence>
<dbReference type="InterPro" id="IPR029063">
    <property type="entry name" value="SAM-dependent_MTases_sf"/>
</dbReference>
<name>W8KT57_9GAMM</name>
<keyword evidence="4" id="KW-1185">Reference proteome</keyword>
<dbReference type="RefSeq" id="WP_025281142.1">
    <property type="nucleotide sequence ID" value="NZ_CP007268.1"/>
</dbReference>
<dbReference type="SUPFAM" id="SSF53335">
    <property type="entry name" value="S-adenosyl-L-methionine-dependent methyltransferases"/>
    <property type="match status" value="1"/>
</dbReference>
<evidence type="ECO:0000256" key="1">
    <source>
        <dbReference type="ARBA" id="ARBA00022679"/>
    </source>
</evidence>
<keyword evidence="3" id="KW-0489">Methyltransferase</keyword>
<reference evidence="3 4" key="1">
    <citation type="journal article" date="2014" name="J Genomics">
        <title>Draft Genome Sequence of the Extremely Halophilic Phototrophic Purple Sulfur Bacterium Halorhodospira halochloris.</title>
        <authorList>
            <person name="Singh K.S."/>
            <person name="Kirksey J."/>
            <person name="Hoff W.D."/>
            <person name="Deole R."/>
        </authorList>
    </citation>
    <scope>NUCLEOTIDE SEQUENCE [LARGE SCALE GENOMIC DNA]</scope>
    <source>
        <strain evidence="3 4">A</strain>
    </source>
</reference>
<dbReference type="PANTHER" id="PTHR43861">
    <property type="entry name" value="TRANS-ACONITATE 2-METHYLTRANSFERASE-RELATED"/>
    <property type="match status" value="1"/>
</dbReference>
<feature type="domain" description="Methyltransferase type 11" evidence="2">
    <location>
        <begin position="55"/>
        <end position="147"/>
    </location>
</feature>
<dbReference type="Pfam" id="PF08241">
    <property type="entry name" value="Methyltransf_11"/>
    <property type="match status" value="1"/>
</dbReference>
<dbReference type="KEGG" id="hhc:M911_05720"/>
<dbReference type="CDD" id="cd02440">
    <property type="entry name" value="AdoMet_MTases"/>
    <property type="match status" value="1"/>
</dbReference>
<dbReference type="Gene3D" id="3.40.50.150">
    <property type="entry name" value="Vaccinia Virus protein VP39"/>
    <property type="match status" value="1"/>
</dbReference>
<protein>
    <submittedName>
        <fullName evidence="3">Methyltransferase type 11</fullName>
    </submittedName>
</protein>
<dbReference type="Proteomes" id="UP000019442">
    <property type="component" value="Chromosome"/>
</dbReference>
<accession>W8KT57</accession>
<gene>
    <name evidence="3" type="ORF">M911_05720</name>
</gene>
<sequence>MRSQFEEVWRRRFTERGRLFDDDAGIAGWTDTGLETRLRHFQRVWPGDEPGAQWLDVGCGAGSYTRYLAEQGVAPLGADYSLPSVQKARLRSEAAIEWMVADATRLPLKPGTMDGVMCFGVMQALSGPEQAVTELVAATRPGGQVWIDALNRGCLTTLIKRLLARLRRRPLNLRYDDPRALAALLEQVGAEQVRVYWIPILPGRLSRFQPWVESGVVHELLQRLPWLGGLFSHAFLVSARKGEHS</sequence>
<keyword evidence="1 3" id="KW-0808">Transferase</keyword>
<dbReference type="HOGENOM" id="CLU_1122756_0_0_6"/>
<dbReference type="OrthoDB" id="323463at2"/>
<dbReference type="PANTHER" id="PTHR43861:SF3">
    <property type="entry name" value="PUTATIVE (AFU_ORTHOLOGUE AFUA_2G14390)-RELATED"/>
    <property type="match status" value="1"/>
</dbReference>
<dbReference type="AlphaFoldDB" id="W8KT57"/>
<dbReference type="GO" id="GO:0032259">
    <property type="term" value="P:methylation"/>
    <property type="evidence" value="ECO:0007669"/>
    <property type="project" value="UniProtKB-KW"/>
</dbReference>
<reference evidence="4" key="2">
    <citation type="submission" date="2014-02" db="EMBL/GenBank/DDBJ databases">
        <title>Draft Genome Sequence of extremely halophilic bacteria Halorhodospira halochloris.</title>
        <authorList>
            <person name="Singh K.S."/>
        </authorList>
    </citation>
    <scope>NUCLEOTIDE SEQUENCE [LARGE SCALE GENOMIC DNA]</scope>
    <source>
        <strain evidence="4">A</strain>
    </source>
</reference>
<evidence type="ECO:0000313" key="3">
    <source>
        <dbReference type="EMBL" id="AHK78751.1"/>
    </source>
</evidence>
<evidence type="ECO:0000259" key="2">
    <source>
        <dbReference type="Pfam" id="PF08241"/>
    </source>
</evidence>